<dbReference type="Gene3D" id="1.10.357.10">
    <property type="entry name" value="Tetracycline Repressor, domain 2"/>
    <property type="match status" value="1"/>
</dbReference>
<sequence>MRAVAAELGLTTMAAYRYVADRDELEALIVEEVLRPLDTTPPGPRRSSASCTRPALPAPTG</sequence>
<comment type="caution">
    <text evidence="2">The sequence shown here is derived from an EMBL/GenBank/DDBJ whole genome shotgun (WGS) entry which is preliminary data.</text>
</comment>
<dbReference type="SUPFAM" id="SSF46689">
    <property type="entry name" value="Homeodomain-like"/>
    <property type="match status" value="1"/>
</dbReference>
<accession>A0A919VRD8</accession>
<keyword evidence="3" id="KW-1185">Reference proteome</keyword>
<dbReference type="RefSeq" id="WP_246595500.1">
    <property type="nucleotide sequence ID" value="NZ_BAABEA010000017.1"/>
</dbReference>
<feature type="region of interest" description="Disordered" evidence="1">
    <location>
        <begin position="36"/>
        <end position="61"/>
    </location>
</feature>
<dbReference type="InterPro" id="IPR009057">
    <property type="entry name" value="Homeodomain-like_sf"/>
</dbReference>
<evidence type="ECO:0000256" key="1">
    <source>
        <dbReference type="SAM" id="MobiDB-lite"/>
    </source>
</evidence>
<organism evidence="2 3">
    <name type="scientific">Actinoplanes auranticolor</name>
    <dbReference type="NCBI Taxonomy" id="47988"/>
    <lineage>
        <taxon>Bacteria</taxon>
        <taxon>Bacillati</taxon>
        <taxon>Actinomycetota</taxon>
        <taxon>Actinomycetes</taxon>
        <taxon>Micromonosporales</taxon>
        <taxon>Micromonosporaceae</taxon>
        <taxon>Actinoplanes</taxon>
    </lineage>
</organism>
<dbReference type="AlphaFoldDB" id="A0A919VRD8"/>
<dbReference type="Proteomes" id="UP000681340">
    <property type="component" value="Unassembled WGS sequence"/>
</dbReference>
<protein>
    <recommendedName>
        <fullName evidence="4">TetR family transcriptional regulator</fullName>
    </recommendedName>
</protein>
<evidence type="ECO:0000313" key="2">
    <source>
        <dbReference type="EMBL" id="GIM73601.1"/>
    </source>
</evidence>
<evidence type="ECO:0000313" key="3">
    <source>
        <dbReference type="Proteomes" id="UP000681340"/>
    </source>
</evidence>
<name>A0A919VRD8_9ACTN</name>
<reference evidence="2" key="1">
    <citation type="submission" date="2021-03" db="EMBL/GenBank/DDBJ databases">
        <title>Whole genome shotgun sequence of Actinoplanes auranticolor NBRC 12245.</title>
        <authorList>
            <person name="Komaki H."/>
            <person name="Tamura T."/>
        </authorList>
    </citation>
    <scope>NUCLEOTIDE SEQUENCE</scope>
    <source>
        <strain evidence="2">NBRC 12245</strain>
    </source>
</reference>
<evidence type="ECO:0008006" key="4">
    <source>
        <dbReference type="Google" id="ProtNLM"/>
    </source>
</evidence>
<gene>
    <name evidence="2" type="ORF">Aau02nite_56780</name>
</gene>
<dbReference type="EMBL" id="BOQL01000045">
    <property type="protein sequence ID" value="GIM73601.1"/>
    <property type="molecule type" value="Genomic_DNA"/>
</dbReference>
<proteinExistence type="predicted"/>